<keyword evidence="3" id="KW-0732">Signal</keyword>
<evidence type="ECO:0000256" key="2">
    <source>
        <dbReference type="SAM" id="Phobius"/>
    </source>
</evidence>
<keyword evidence="2" id="KW-0812">Transmembrane</keyword>
<evidence type="ECO:0000256" key="3">
    <source>
        <dbReference type="SAM" id="SignalP"/>
    </source>
</evidence>
<protein>
    <recommendedName>
        <fullName evidence="6">ZP domain-containing protein</fullName>
    </recommendedName>
</protein>
<evidence type="ECO:0008006" key="6">
    <source>
        <dbReference type="Google" id="ProtNLM"/>
    </source>
</evidence>
<keyword evidence="2" id="KW-0472">Membrane</keyword>
<dbReference type="EMBL" id="CAJFDH010000005">
    <property type="protein sequence ID" value="CAD5223985.1"/>
    <property type="molecule type" value="Genomic_DNA"/>
</dbReference>
<organism evidence="4 5">
    <name type="scientific">Bursaphelenchus okinawaensis</name>
    <dbReference type="NCBI Taxonomy" id="465554"/>
    <lineage>
        <taxon>Eukaryota</taxon>
        <taxon>Metazoa</taxon>
        <taxon>Ecdysozoa</taxon>
        <taxon>Nematoda</taxon>
        <taxon>Chromadorea</taxon>
        <taxon>Rhabditida</taxon>
        <taxon>Tylenchina</taxon>
        <taxon>Tylenchomorpha</taxon>
        <taxon>Aphelenchoidea</taxon>
        <taxon>Aphelenchoididae</taxon>
        <taxon>Bursaphelenchus</taxon>
    </lineage>
</organism>
<accession>A0A811L4B3</accession>
<proteinExistence type="predicted"/>
<evidence type="ECO:0000313" key="4">
    <source>
        <dbReference type="EMBL" id="CAD5223985.1"/>
    </source>
</evidence>
<feature type="region of interest" description="Disordered" evidence="1">
    <location>
        <begin position="387"/>
        <end position="443"/>
    </location>
</feature>
<dbReference type="Proteomes" id="UP000783686">
    <property type="component" value="Unassembled WGS sequence"/>
</dbReference>
<feature type="compositionally biased region" description="Polar residues" evidence="1">
    <location>
        <begin position="407"/>
        <end position="426"/>
    </location>
</feature>
<dbReference type="Proteomes" id="UP000614601">
    <property type="component" value="Unassembled WGS sequence"/>
</dbReference>
<sequence>MPTNRLFSSKIRLFLVLLVLYDVGQVFANFEVRLKPNCEMEQDSTVKTMTTGACSHTQAVIMEGDARLLINVASPTSLKFSTVYLRNLTPEATTIKFENTVDLEHVLGEACKFKKEKFTAFADWHMVYVSAICKNAQGKSVHAFVRSIVYSEYLIHTPPSYVVYTNIPESSDLAGVGALTGYRETARLIEYNNKLNKSMIFVRLLNNVNSTTPVQTHPSLFDNTTEAADTPVGEITKIINVGLTEANAGQITVYMTTKNDGYFVTSRTFLDKPLKLVDRDDCATKNPLSGDITAYFCFKDEFEKEKGKEVYKWRSDLILNDVLMPDLSYECGNTQAGVDFEKCKSDVAKRSFWCILLFVLAGIEFLIITATMLTFVGCICHRRRKIKKHRKRKGRHGKNKKKEDSNGSKASNTKKTGSAESAVSNADTKNTTNDKNTTSEAKK</sequence>
<comment type="caution">
    <text evidence="4">The sequence shown here is derived from an EMBL/GenBank/DDBJ whole genome shotgun (WGS) entry which is preliminary data.</text>
</comment>
<dbReference type="EMBL" id="CAJFCW020000005">
    <property type="protein sequence ID" value="CAG9119302.1"/>
    <property type="molecule type" value="Genomic_DNA"/>
</dbReference>
<keyword evidence="5" id="KW-1185">Reference proteome</keyword>
<name>A0A811L4B3_9BILA</name>
<feature type="signal peptide" evidence="3">
    <location>
        <begin position="1"/>
        <end position="28"/>
    </location>
</feature>
<feature type="compositionally biased region" description="Basic residues" evidence="1">
    <location>
        <begin position="387"/>
        <end position="400"/>
    </location>
</feature>
<keyword evidence="2" id="KW-1133">Transmembrane helix</keyword>
<dbReference type="OrthoDB" id="10600628at2759"/>
<evidence type="ECO:0000313" key="5">
    <source>
        <dbReference type="Proteomes" id="UP000614601"/>
    </source>
</evidence>
<evidence type="ECO:0000256" key="1">
    <source>
        <dbReference type="SAM" id="MobiDB-lite"/>
    </source>
</evidence>
<feature type="chain" id="PRO_5036221246" description="ZP domain-containing protein" evidence="3">
    <location>
        <begin position="29"/>
        <end position="443"/>
    </location>
</feature>
<dbReference type="AlphaFoldDB" id="A0A811L4B3"/>
<reference evidence="4" key="1">
    <citation type="submission" date="2020-09" db="EMBL/GenBank/DDBJ databases">
        <authorList>
            <person name="Kikuchi T."/>
        </authorList>
    </citation>
    <scope>NUCLEOTIDE SEQUENCE</scope>
    <source>
        <strain evidence="4">SH1</strain>
    </source>
</reference>
<feature type="transmembrane region" description="Helical" evidence="2">
    <location>
        <begin position="355"/>
        <end position="380"/>
    </location>
</feature>
<feature type="compositionally biased region" description="Low complexity" evidence="1">
    <location>
        <begin position="427"/>
        <end position="443"/>
    </location>
</feature>
<gene>
    <name evidence="4" type="ORF">BOKJ2_LOCUS10755</name>
</gene>